<protein>
    <submittedName>
        <fullName evidence="2">Uncharacterized protein</fullName>
    </submittedName>
</protein>
<organism evidence="2 3">
    <name type="scientific">Candidatus Fimiplasma intestinipullorum</name>
    <dbReference type="NCBI Taxonomy" id="2840825"/>
    <lineage>
        <taxon>Bacteria</taxon>
        <taxon>Bacillati</taxon>
        <taxon>Bacillota</taxon>
        <taxon>Clostridia</taxon>
        <taxon>Eubacteriales</taxon>
        <taxon>Candidatus Fimiplasma</taxon>
    </lineage>
</organism>
<feature type="transmembrane region" description="Helical" evidence="1">
    <location>
        <begin position="7"/>
        <end position="26"/>
    </location>
</feature>
<dbReference type="Proteomes" id="UP000824175">
    <property type="component" value="Unassembled WGS sequence"/>
</dbReference>
<reference evidence="2" key="1">
    <citation type="submission" date="2020-10" db="EMBL/GenBank/DDBJ databases">
        <authorList>
            <person name="Gilroy R."/>
        </authorList>
    </citation>
    <scope>NUCLEOTIDE SEQUENCE</scope>
    <source>
        <strain evidence="2">CHK195-11698</strain>
    </source>
</reference>
<proteinExistence type="predicted"/>
<comment type="caution">
    <text evidence="2">The sequence shown here is derived from an EMBL/GenBank/DDBJ whole genome shotgun (WGS) entry which is preliminary data.</text>
</comment>
<evidence type="ECO:0000256" key="1">
    <source>
        <dbReference type="SAM" id="Phobius"/>
    </source>
</evidence>
<evidence type="ECO:0000313" key="3">
    <source>
        <dbReference type="Proteomes" id="UP000824175"/>
    </source>
</evidence>
<keyword evidence="1" id="KW-0812">Transmembrane</keyword>
<accession>A0A9D1HM81</accession>
<dbReference type="EMBL" id="DVMJ01000019">
    <property type="protein sequence ID" value="HIU12978.1"/>
    <property type="molecule type" value="Genomic_DNA"/>
</dbReference>
<keyword evidence="1" id="KW-1133">Transmembrane helix</keyword>
<dbReference type="AlphaFoldDB" id="A0A9D1HM81"/>
<name>A0A9D1HM81_9FIRM</name>
<sequence length="363" mass="41789">MAYRKYIICLVGVIAICLACVFLPDYRSVEANLDMFFTELKEGDKSALSYVAHAYNTRVRFTGDLKEDMESAFQSELVQQRFQILLQDAEFEVEKLTSEQKRKLDQNQTCTITVNAKVRLWDDTLPYVTVTHILENNPGYLSSVLREPQSLNELYAEVREEVPLAEVTFEMQVVTNRDGGYAFTCEDFFDTLHISDSLSVIDKGGLNIAIYPNFVDTILDYQLGTNQTMAYEAFQHYNTMIDEQSFDISLIYHEVKDLLNEQDSYYQPIETAINWYNEQDDATKQSINEIYVNNGKLDYLYYGNYNQYTYALANAMLMYKVKDPLVENETYHTYSGSELTIDEGVAHLFDPLISAYQTANPAS</sequence>
<evidence type="ECO:0000313" key="2">
    <source>
        <dbReference type="EMBL" id="HIU12978.1"/>
    </source>
</evidence>
<reference evidence="2" key="2">
    <citation type="journal article" date="2021" name="PeerJ">
        <title>Extensive microbial diversity within the chicken gut microbiome revealed by metagenomics and culture.</title>
        <authorList>
            <person name="Gilroy R."/>
            <person name="Ravi A."/>
            <person name="Getino M."/>
            <person name="Pursley I."/>
            <person name="Horton D.L."/>
            <person name="Alikhan N.F."/>
            <person name="Baker D."/>
            <person name="Gharbi K."/>
            <person name="Hall N."/>
            <person name="Watson M."/>
            <person name="Adriaenssens E.M."/>
            <person name="Foster-Nyarko E."/>
            <person name="Jarju S."/>
            <person name="Secka A."/>
            <person name="Antonio M."/>
            <person name="Oren A."/>
            <person name="Chaudhuri R.R."/>
            <person name="La Ragione R."/>
            <person name="Hildebrand F."/>
            <person name="Pallen M.J."/>
        </authorList>
    </citation>
    <scope>NUCLEOTIDE SEQUENCE</scope>
    <source>
        <strain evidence="2">CHK195-11698</strain>
    </source>
</reference>
<gene>
    <name evidence="2" type="ORF">IAD15_02795</name>
</gene>
<keyword evidence="1" id="KW-0472">Membrane</keyword>